<sequence>MRILLSNTDLISPAGTQRWVATIAAELEARGHDVAVLTARGNTLYPQLREHRDGDAYDLGILNHNDAFALARRVRMGRCLYTAHGFTPEPEWVPPGADAYAAVDELTAAHIPLPATVIRNPVDLEQFAERHPVRETPRSVLLLSNKQGRARPIIEEACSIAGLDLRIVGGPTAVDDPAGPIDEADIVITSGRGVLEALACERNVYVMDFLGAKGYVEEASIRRLRADSYAGLLDGSWPTPEELARHLVDGYDPARRLRGLIAAEHAPAVVVDRYLELARGIGPARRLAGAALRRAGGPLTSRRTTKALSYLRRREPREAWRALRGSQHIPPLLESKLPEGTRVTFPDSLRGPRPELEHVYA</sequence>
<dbReference type="SUPFAM" id="SSF53756">
    <property type="entry name" value="UDP-Glycosyltransferase/glycogen phosphorylase"/>
    <property type="match status" value="1"/>
</dbReference>
<reference evidence="1" key="1">
    <citation type="submission" date="2017-02" db="EMBL/GenBank/DDBJ databases">
        <authorList>
            <person name="Peterson S.W."/>
        </authorList>
    </citation>
    <scope>NUCLEOTIDE SEQUENCE [LARGE SCALE GENOMIC DNA]</scope>
    <source>
        <strain evidence="1">CIP104813</strain>
    </source>
</reference>
<accession>A0A1X6X4C0</accession>
<name>A0A1X6X4C0_9MICO</name>
<dbReference type="OrthoDB" id="3196725at2"/>
<gene>
    <name evidence="1" type="ORF">FM110_10280</name>
</gene>
<dbReference type="CDD" id="cd01635">
    <property type="entry name" value="Glycosyltransferase_GTB-type"/>
    <property type="match status" value="1"/>
</dbReference>
<evidence type="ECO:0008006" key="3">
    <source>
        <dbReference type="Google" id="ProtNLM"/>
    </source>
</evidence>
<evidence type="ECO:0000313" key="1">
    <source>
        <dbReference type="EMBL" id="SLM93703.1"/>
    </source>
</evidence>
<keyword evidence="2" id="KW-1185">Reference proteome</keyword>
<dbReference type="RefSeq" id="WP_087104675.1">
    <property type="nucleotide sequence ID" value="NZ_FWFG01000092.1"/>
</dbReference>
<protein>
    <recommendedName>
        <fullName evidence="3">Glycosyltransferase</fullName>
    </recommendedName>
</protein>
<organism evidence="1 2">
    <name type="scientific">Brachybacterium nesterenkovii</name>
    <dbReference type="NCBI Taxonomy" id="47847"/>
    <lineage>
        <taxon>Bacteria</taxon>
        <taxon>Bacillati</taxon>
        <taxon>Actinomycetota</taxon>
        <taxon>Actinomycetes</taxon>
        <taxon>Micrococcales</taxon>
        <taxon>Dermabacteraceae</taxon>
        <taxon>Brachybacterium</taxon>
    </lineage>
</organism>
<dbReference type="AlphaFoldDB" id="A0A1X6X4C0"/>
<dbReference type="EMBL" id="FWFG01000092">
    <property type="protein sequence ID" value="SLM93703.1"/>
    <property type="molecule type" value="Genomic_DNA"/>
</dbReference>
<dbReference type="Proteomes" id="UP000195981">
    <property type="component" value="Unassembled WGS sequence"/>
</dbReference>
<evidence type="ECO:0000313" key="2">
    <source>
        <dbReference type="Proteomes" id="UP000195981"/>
    </source>
</evidence>
<proteinExistence type="predicted"/>